<gene>
    <name evidence="5" type="ORF">B0F87_102424</name>
</gene>
<dbReference type="SUPFAM" id="SSF51735">
    <property type="entry name" value="NAD(P)-binding Rossmann-fold domains"/>
    <property type="match status" value="1"/>
</dbReference>
<accession>A0A2S6HIJ1</accession>
<protein>
    <submittedName>
        <fullName evidence="5">Thioester reductase-like protein</fullName>
    </submittedName>
</protein>
<dbReference type="InterPro" id="IPR006162">
    <property type="entry name" value="Ppantetheine_attach_site"/>
</dbReference>
<dbReference type="InterPro" id="IPR036291">
    <property type="entry name" value="NAD(P)-bd_dom_sf"/>
</dbReference>
<dbReference type="InterPro" id="IPR010080">
    <property type="entry name" value="Thioester_reductase-like_dom"/>
</dbReference>
<dbReference type="Proteomes" id="UP000240010">
    <property type="component" value="Unassembled WGS sequence"/>
</dbReference>
<dbReference type="PROSITE" id="PS00012">
    <property type="entry name" value="PHOSPHOPANTETHEINE"/>
    <property type="match status" value="1"/>
</dbReference>
<dbReference type="InterPro" id="IPR036736">
    <property type="entry name" value="ACP-like_sf"/>
</dbReference>
<dbReference type="Gene3D" id="3.40.50.720">
    <property type="entry name" value="NAD(P)-binding Rossmann-like Domain"/>
    <property type="match status" value="1"/>
</dbReference>
<evidence type="ECO:0000313" key="5">
    <source>
        <dbReference type="EMBL" id="PPK77312.1"/>
    </source>
</evidence>
<comment type="caution">
    <text evidence="5">The sequence shown here is derived from an EMBL/GenBank/DDBJ whole genome shotgun (WGS) entry which is preliminary data.</text>
</comment>
<dbReference type="PANTHER" id="PTHR44845">
    <property type="entry name" value="CARRIER DOMAIN-CONTAINING PROTEIN"/>
    <property type="match status" value="1"/>
</dbReference>
<evidence type="ECO:0000256" key="3">
    <source>
        <dbReference type="ARBA" id="ARBA00022553"/>
    </source>
</evidence>
<comment type="cofactor">
    <cofactor evidence="1">
        <name>pantetheine 4'-phosphate</name>
        <dbReference type="ChEBI" id="CHEBI:47942"/>
    </cofactor>
</comment>
<dbReference type="CDD" id="cd05235">
    <property type="entry name" value="SDR_e1"/>
    <property type="match status" value="1"/>
</dbReference>
<proteinExistence type="predicted"/>
<dbReference type="InterPro" id="IPR020806">
    <property type="entry name" value="PKS_PP-bd"/>
</dbReference>
<dbReference type="PANTHER" id="PTHR44845:SF6">
    <property type="entry name" value="BETA-ALANINE-ACTIVATING ENZYME"/>
    <property type="match status" value="1"/>
</dbReference>
<dbReference type="Pfam" id="PF00550">
    <property type="entry name" value="PP-binding"/>
    <property type="match status" value="1"/>
</dbReference>
<dbReference type="AlphaFoldDB" id="A0A2S6HIJ1"/>
<dbReference type="GO" id="GO:0031177">
    <property type="term" value="F:phosphopantetheine binding"/>
    <property type="evidence" value="ECO:0007669"/>
    <property type="project" value="InterPro"/>
</dbReference>
<dbReference type="FunFam" id="1.10.1200.10:FF:000005">
    <property type="entry name" value="Nonribosomal peptide synthetase 1"/>
    <property type="match status" value="1"/>
</dbReference>
<sequence length="567" mass="61636">MNMNLARVANEPLLSASATRLRADLNAFARQHLPEAMIPARFVILEQLPKLPNGKVDRSQLPVKETTESVGSSYMPPSTVEEIRTAQIWCDVLGLARVGIEDNFFDLGGDSLTAAQMAARVKEAFGVAISLRRLFEQPTITELMKMLGVKSGMLVQSSGNSRSLSHKDLFIEAALPADVTPEPGALPVSNGPYRCILLTGATGYTGAYLLRELLDRSEAKIYVLVRADNAVNALARVQSNMNTYGLWHDTDMARLIGVVGDIGRPYFGVPRASYEKMAQQVEMIVHNGALSSYALPYKRLKAVNVLGTVEVLRLACRQRIKPVHFISSLAVYPGHDGPQDFAEVALTDADGVVGGYRQSKWVADKLTTLAGARGLPVCVYRPGLITGAQDTGACSDDTFLNASIKGCIQIGMALDFNVRLEMVPVDFCAKAVAHIALGGGWHGTQFNLPAANTVYWEQLVEMMAVCGYPLQRVPYQTWYRTLAAAVERGEDNALAKFLPLFGEEIPSADVGYPNSAPHFRTDNLLSALDGSGIVCRRIDPAFLKVYLDYFVATGYLMSAPTQAENPA</sequence>
<dbReference type="Gene3D" id="3.30.300.30">
    <property type="match status" value="1"/>
</dbReference>
<dbReference type="Pfam" id="PF07993">
    <property type="entry name" value="NAD_binding_4"/>
    <property type="match status" value="1"/>
</dbReference>
<evidence type="ECO:0000256" key="1">
    <source>
        <dbReference type="ARBA" id="ARBA00001957"/>
    </source>
</evidence>
<dbReference type="Gene3D" id="1.10.1200.10">
    <property type="entry name" value="ACP-like"/>
    <property type="match status" value="1"/>
</dbReference>
<name>A0A2S6HIJ1_9GAMM</name>
<dbReference type="NCBIfam" id="TIGR01746">
    <property type="entry name" value="Thioester-redct"/>
    <property type="match status" value="1"/>
</dbReference>
<dbReference type="InterPro" id="IPR009081">
    <property type="entry name" value="PP-bd_ACP"/>
</dbReference>
<organism evidence="5 6">
    <name type="scientific">Methylobacter tundripaludum</name>
    <dbReference type="NCBI Taxonomy" id="173365"/>
    <lineage>
        <taxon>Bacteria</taxon>
        <taxon>Pseudomonadati</taxon>
        <taxon>Pseudomonadota</taxon>
        <taxon>Gammaproteobacteria</taxon>
        <taxon>Methylococcales</taxon>
        <taxon>Methylococcaceae</taxon>
        <taxon>Methylobacter</taxon>
    </lineage>
</organism>
<dbReference type="RefSeq" id="WP_219821258.1">
    <property type="nucleotide sequence ID" value="NZ_PTIZ01000002.1"/>
</dbReference>
<feature type="domain" description="Carrier" evidence="4">
    <location>
        <begin position="76"/>
        <end position="151"/>
    </location>
</feature>
<dbReference type="SMART" id="SM00823">
    <property type="entry name" value="PKS_PP"/>
    <property type="match status" value="1"/>
</dbReference>
<dbReference type="EMBL" id="PTIZ01000002">
    <property type="protein sequence ID" value="PPK77312.1"/>
    <property type="molecule type" value="Genomic_DNA"/>
</dbReference>
<reference evidence="5 6" key="1">
    <citation type="submission" date="2018-02" db="EMBL/GenBank/DDBJ databases">
        <title>Subsurface microbial communities from deep shales in Ohio and West Virginia, USA.</title>
        <authorList>
            <person name="Wrighton K."/>
        </authorList>
    </citation>
    <scope>NUCLEOTIDE SEQUENCE [LARGE SCALE GENOMIC DNA]</scope>
    <source>
        <strain evidence="5 6">OWC-DMM</strain>
    </source>
</reference>
<keyword evidence="3" id="KW-0597">Phosphoprotein</keyword>
<evidence type="ECO:0000259" key="4">
    <source>
        <dbReference type="PROSITE" id="PS50075"/>
    </source>
</evidence>
<evidence type="ECO:0000256" key="2">
    <source>
        <dbReference type="ARBA" id="ARBA00022450"/>
    </source>
</evidence>
<keyword evidence="2" id="KW-0596">Phosphopantetheine</keyword>
<dbReference type="SUPFAM" id="SSF56801">
    <property type="entry name" value="Acetyl-CoA synthetase-like"/>
    <property type="match status" value="1"/>
</dbReference>
<dbReference type="InterPro" id="IPR013120">
    <property type="entry name" value="FAR_NAD-bd"/>
</dbReference>
<dbReference type="PROSITE" id="PS50075">
    <property type="entry name" value="CARRIER"/>
    <property type="match status" value="1"/>
</dbReference>
<dbReference type="InterPro" id="IPR045851">
    <property type="entry name" value="AMP-bd_C_sf"/>
</dbReference>
<evidence type="ECO:0000313" key="6">
    <source>
        <dbReference type="Proteomes" id="UP000240010"/>
    </source>
</evidence>
<dbReference type="SUPFAM" id="SSF47336">
    <property type="entry name" value="ACP-like"/>
    <property type="match status" value="1"/>
</dbReference>